<feature type="chain" id="PRO_5047195782" evidence="1">
    <location>
        <begin position="21"/>
        <end position="226"/>
    </location>
</feature>
<dbReference type="InterPro" id="IPR010496">
    <property type="entry name" value="AL/BT2_dom"/>
</dbReference>
<dbReference type="Proteomes" id="UP001302349">
    <property type="component" value="Chromosome"/>
</dbReference>
<accession>A0ABZ0IXJ6</accession>
<organism evidence="3 4">
    <name type="scientific">Imperialibacter roseus</name>
    <dbReference type="NCBI Taxonomy" id="1324217"/>
    <lineage>
        <taxon>Bacteria</taxon>
        <taxon>Pseudomonadati</taxon>
        <taxon>Bacteroidota</taxon>
        <taxon>Cytophagia</taxon>
        <taxon>Cytophagales</taxon>
        <taxon>Flammeovirgaceae</taxon>
        <taxon>Imperialibacter</taxon>
    </lineage>
</organism>
<feature type="signal peptide" evidence="1">
    <location>
        <begin position="1"/>
        <end position="20"/>
    </location>
</feature>
<sequence>MKSLSVMAMVMLSFSFAANAQKGKWVSLFDGKTIDQWHIYNKSGVDPKWQVEDGAIVLTAGGAGDLVTNKDYGDFELELEWKISEGGNSGIMFHVIEDAKYNAPYYTGPEMQVLDNERHPDAKQGKNGNRLATSLYDMIPPSDPSAYKPAMEWNKVKLVIKDGKATHYMNGKKVVEYPTSGPVWDKMVSESKFAKWEAFGKSSTGKIALQDHGNKVWFRNIRIREL</sequence>
<dbReference type="RefSeq" id="WP_317492373.1">
    <property type="nucleotide sequence ID" value="NZ_CP136051.1"/>
</dbReference>
<proteinExistence type="predicted"/>
<evidence type="ECO:0000313" key="4">
    <source>
        <dbReference type="Proteomes" id="UP001302349"/>
    </source>
</evidence>
<dbReference type="Gene3D" id="2.60.120.560">
    <property type="entry name" value="Exo-inulinase, domain 1"/>
    <property type="match status" value="1"/>
</dbReference>
<evidence type="ECO:0000256" key="1">
    <source>
        <dbReference type="SAM" id="SignalP"/>
    </source>
</evidence>
<dbReference type="EMBL" id="CP136051">
    <property type="protein sequence ID" value="WOK09767.1"/>
    <property type="molecule type" value="Genomic_DNA"/>
</dbReference>
<gene>
    <name evidence="3" type="ORF">RT717_20500</name>
</gene>
<dbReference type="Pfam" id="PF06439">
    <property type="entry name" value="3keto-disac_hyd"/>
    <property type="match status" value="1"/>
</dbReference>
<evidence type="ECO:0000313" key="3">
    <source>
        <dbReference type="EMBL" id="WOK09767.1"/>
    </source>
</evidence>
<keyword evidence="1" id="KW-0732">Signal</keyword>
<name>A0ABZ0IXJ6_9BACT</name>
<protein>
    <submittedName>
        <fullName evidence="3">DUF1080 domain-containing protein</fullName>
    </submittedName>
</protein>
<reference evidence="3 4" key="1">
    <citation type="journal article" date="2023" name="Microbiol. Resour. Announc.">
        <title>Complete Genome Sequence of Imperialibacter roseus strain P4T.</title>
        <authorList>
            <person name="Tizabi D.R."/>
            <person name="Bachvaroff T."/>
            <person name="Hill R.T."/>
        </authorList>
    </citation>
    <scope>NUCLEOTIDE SEQUENCE [LARGE SCALE GENOMIC DNA]</scope>
    <source>
        <strain evidence="3 4">P4T</strain>
    </source>
</reference>
<feature type="domain" description="3-keto-alpha-glucoside-1,2-lyase/3-keto-2-hydroxy-glucal hydratase" evidence="2">
    <location>
        <begin position="24"/>
        <end position="224"/>
    </location>
</feature>
<keyword evidence="4" id="KW-1185">Reference proteome</keyword>
<evidence type="ECO:0000259" key="2">
    <source>
        <dbReference type="Pfam" id="PF06439"/>
    </source>
</evidence>